<dbReference type="NCBIfam" id="TIGR01670">
    <property type="entry name" value="KdsC-phosphatas"/>
    <property type="match status" value="1"/>
</dbReference>
<dbReference type="GO" id="GO:0016788">
    <property type="term" value="F:hydrolase activity, acting on ester bonds"/>
    <property type="evidence" value="ECO:0007669"/>
    <property type="project" value="InterPro"/>
</dbReference>
<keyword evidence="4 7" id="KW-0479">Metal-binding</keyword>
<dbReference type="PANTHER" id="PTHR21485:SF3">
    <property type="entry name" value="N-ACYLNEURAMINATE CYTIDYLYLTRANSFERASE"/>
    <property type="match status" value="1"/>
</dbReference>
<evidence type="ECO:0000256" key="6">
    <source>
        <dbReference type="ARBA" id="ARBA00022842"/>
    </source>
</evidence>
<accession>A0A2J0KU48</accession>
<dbReference type="GO" id="GO:0008781">
    <property type="term" value="F:N-acylneuraminate cytidylyltransferase activity"/>
    <property type="evidence" value="ECO:0007669"/>
    <property type="project" value="TreeGrafter"/>
</dbReference>
<dbReference type="InterPro" id="IPR023214">
    <property type="entry name" value="HAD_sf"/>
</dbReference>
<comment type="similarity">
    <text evidence="2">Belongs to the KdsC family.</text>
</comment>
<comment type="subunit">
    <text evidence="3">Homotetramer.</text>
</comment>
<dbReference type="FunFam" id="3.40.50.1000:FF:000029">
    <property type="entry name" value="3-deoxy-D-manno-octulosonate 8-phosphate phosphatase KdsC"/>
    <property type="match status" value="1"/>
</dbReference>
<dbReference type="GO" id="GO:0046872">
    <property type="term" value="F:metal ion binding"/>
    <property type="evidence" value="ECO:0007669"/>
    <property type="project" value="UniProtKB-KW"/>
</dbReference>
<dbReference type="Pfam" id="PF08282">
    <property type="entry name" value="Hydrolase_3"/>
    <property type="match status" value="1"/>
</dbReference>
<dbReference type="EMBL" id="PEWV01000022">
    <property type="protein sequence ID" value="PIU42021.1"/>
    <property type="molecule type" value="Genomic_DNA"/>
</dbReference>
<evidence type="ECO:0000256" key="3">
    <source>
        <dbReference type="ARBA" id="ARBA00011881"/>
    </source>
</evidence>
<dbReference type="InterPro" id="IPR010023">
    <property type="entry name" value="KdsC_fam"/>
</dbReference>
<keyword evidence="6 7" id="KW-0460">Magnesium</keyword>
<name>A0A2J0KU48_9BACT</name>
<protein>
    <recommendedName>
        <fullName evidence="10">3-deoxy-manno-octulosonate-8-phosphatase</fullName>
    </recommendedName>
</protein>
<proteinExistence type="inferred from homology"/>
<dbReference type="SFLD" id="SFLDG01138">
    <property type="entry name" value="C1.6.2:_Deoxy-d-mannose-octulo"/>
    <property type="match status" value="1"/>
</dbReference>
<feature type="binding site" evidence="7">
    <location>
        <position position="20"/>
    </location>
    <ligand>
        <name>substrate</name>
    </ligand>
</feature>
<dbReference type="SFLD" id="SFLDG01136">
    <property type="entry name" value="C1.6:_Phosphoserine_Phosphatas"/>
    <property type="match status" value="1"/>
</dbReference>
<gene>
    <name evidence="8" type="ORF">COS99_02205</name>
</gene>
<evidence type="ECO:0000256" key="2">
    <source>
        <dbReference type="ARBA" id="ARBA00005893"/>
    </source>
</evidence>
<reference evidence="8 9" key="1">
    <citation type="submission" date="2017-09" db="EMBL/GenBank/DDBJ databases">
        <title>Depth-based differentiation of microbial function through sediment-hosted aquifers and enrichment of novel symbionts in the deep terrestrial subsurface.</title>
        <authorList>
            <person name="Probst A.J."/>
            <person name="Ladd B."/>
            <person name="Jarett J.K."/>
            <person name="Geller-Mcgrath D.E."/>
            <person name="Sieber C.M."/>
            <person name="Emerson J.B."/>
            <person name="Anantharaman K."/>
            <person name="Thomas B.C."/>
            <person name="Malmstrom R."/>
            <person name="Stieglmeier M."/>
            <person name="Klingl A."/>
            <person name="Woyke T."/>
            <person name="Ryan C.M."/>
            <person name="Banfield J.F."/>
        </authorList>
    </citation>
    <scope>NUCLEOTIDE SEQUENCE [LARGE SCALE GENOMIC DNA]</scope>
    <source>
        <strain evidence="8">CG07_land_8_20_14_0_80_42_15</strain>
    </source>
</reference>
<feature type="binding site" evidence="7">
    <location>
        <position position="18"/>
    </location>
    <ligand>
        <name>Mg(2+)</name>
        <dbReference type="ChEBI" id="CHEBI:18420"/>
    </ligand>
</feature>
<dbReference type="SUPFAM" id="SSF56784">
    <property type="entry name" value="HAD-like"/>
    <property type="match status" value="1"/>
</dbReference>
<keyword evidence="5" id="KW-0378">Hydrolase</keyword>
<dbReference type="PANTHER" id="PTHR21485">
    <property type="entry name" value="HAD SUPERFAMILY MEMBERS CMAS AND KDSC"/>
    <property type="match status" value="1"/>
</dbReference>
<evidence type="ECO:0000313" key="9">
    <source>
        <dbReference type="Proteomes" id="UP000230052"/>
    </source>
</evidence>
<dbReference type="InterPro" id="IPR036412">
    <property type="entry name" value="HAD-like_sf"/>
</dbReference>
<comment type="cofactor">
    <cofactor evidence="1 7">
        <name>Mg(2+)</name>
        <dbReference type="ChEBI" id="CHEBI:18420"/>
    </cofactor>
</comment>
<feature type="binding site" evidence="7">
    <location>
        <position position="111"/>
    </location>
    <ligand>
        <name>Mg(2+)</name>
        <dbReference type="ChEBI" id="CHEBI:18420"/>
    </ligand>
</feature>
<dbReference type="AlphaFoldDB" id="A0A2J0KU48"/>
<dbReference type="InterPro" id="IPR050793">
    <property type="entry name" value="CMP-NeuNAc_synthase"/>
</dbReference>
<dbReference type="PIRSF" id="PIRSF006118">
    <property type="entry name" value="KDO8-P_Ptase"/>
    <property type="match status" value="1"/>
</dbReference>
<evidence type="ECO:0000256" key="1">
    <source>
        <dbReference type="ARBA" id="ARBA00001946"/>
    </source>
</evidence>
<dbReference type="Gene3D" id="3.40.50.1000">
    <property type="entry name" value="HAD superfamily/HAD-like"/>
    <property type="match status" value="1"/>
</dbReference>
<evidence type="ECO:0000256" key="5">
    <source>
        <dbReference type="ARBA" id="ARBA00022801"/>
    </source>
</evidence>
<comment type="caution">
    <text evidence="8">The sequence shown here is derived from an EMBL/GenBank/DDBJ whole genome shotgun (WGS) entry which is preliminary data.</text>
</comment>
<evidence type="ECO:0000313" key="8">
    <source>
        <dbReference type="EMBL" id="PIU42021.1"/>
    </source>
</evidence>
<evidence type="ECO:0000256" key="4">
    <source>
        <dbReference type="ARBA" id="ARBA00022723"/>
    </source>
</evidence>
<dbReference type="InterPro" id="IPR006549">
    <property type="entry name" value="HAD-SF_hydro_IIIA"/>
</dbReference>
<dbReference type="NCBIfam" id="TIGR01662">
    <property type="entry name" value="HAD-SF-IIIA"/>
    <property type="match status" value="1"/>
</dbReference>
<dbReference type="SFLD" id="SFLDS00003">
    <property type="entry name" value="Haloacid_Dehalogenase"/>
    <property type="match status" value="1"/>
</dbReference>
<sequence>MDARIIERAKKIKLLITDVDGILTDGRIVYGNYGDELKFFDVQDGLGLALLKRADIKVAIITAKKSKVVKMRARELGISALYQNCRDKLKVFNKLVKKYRITPEEVCFIGDDLIDISPLKRAGLAVSVPNAVEEARSSAHLITTRKGGRGAVREVCDLILKSSGKWEAVTGKYFK</sequence>
<organism evidence="8 9">
    <name type="scientific">Candidatus Aquitaenariimonas noxiae</name>
    <dbReference type="NCBI Taxonomy" id="1974741"/>
    <lineage>
        <taxon>Bacteria</taxon>
        <taxon>Pseudomonadati</taxon>
        <taxon>Candidatus Omnitrophota</taxon>
        <taxon>Candidatus Aquitaenariimonas</taxon>
    </lineage>
</organism>
<dbReference type="CDD" id="cd01630">
    <property type="entry name" value="HAD_KDO-like"/>
    <property type="match status" value="1"/>
</dbReference>
<evidence type="ECO:0000256" key="7">
    <source>
        <dbReference type="PIRSR" id="PIRSR006118-2"/>
    </source>
</evidence>
<evidence type="ECO:0008006" key="10">
    <source>
        <dbReference type="Google" id="ProtNLM"/>
    </source>
</evidence>
<dbReference type="Proteomes" id="UP000230052">
    <property type="component" value="Unassembled WGS sequence"/>
</dbReference>